<feature type="region of interest" description="Disordered" evidence="1">
    <location>
        <begin position="123"/>
        <end position="199"/>
    </location>
</feature>
<gene>
    <name evidence="4" type="ORF">H103_05284</name>
</gene>
<reference evidence="4" key="1">
    <citation type="submission" date="2014-02" db="EMBL/GenBank/DDBJ databases">
        <title>The Genome Sequence of Trichophyton rubrum (morphotype fischeri) CBS 288.86.</title>
        <authorList>
            <consortium name="The Broad Institute Genomics Platform"/>
            <person name="Cuomo C.A."/>
            <person name="White T.C."/>
            <person name="Graser Y."/>
            <person name="Martinez-Rossi N."/>
            <person name="Heitman J."/>
            <person name="Young S.K."/>
            <person name="Zeng Q."/>
            <person name="Gargeya S."/>
            <person name="Abouelleil A."/>
            <person name="Alvarado L."/>
            <person name="Chapman S.B."/>
            <person name="Gainer-Dewar J."/>
            <person name="Goldberg J."/>
            <person name="Griggs A."/>
            <person name="Gujja S."/>
            <person name="Hansen M."/>
            <person name="Howarth C."/>
            <person name="Imamovic A."/>
            <person name="Larimer J."/>
            <person name="Martinez D."/>
            <person name="Murphy C."/>
            <person name="Pearson M.D."/>
            <person name="Persinoti G."/>
            <person name="Poon T."/>
            <person name="Priest M."/>
            <person name="Roberts A.D."/>
            <person name="Saif S."/>
            <person name="Shea T.D."/>
            <person name="Sykes S.N."/>
            <person name="Wortman J."/>
            <person name="Nusbaum C."/>
            <person name="Birren B."/>
        </authorList>
    </citation>
    <scope>NUCLEOTIDE SEQUENCE [LARGE SCALE GENOMIC DNA]</scope>
    <source>
        <strain evidence="4">CBS 288.86</strain>
    </source>
</reference>
<protein>
    <submittedName>
        <fullName evidence="4">Uncharacterized protein</fullName>
    </submittedName>
</protein>
<feature type="compositionally biased region" description="Low complexity" evidence="1">
    <location>
        <begin position="44"/>
        <end position="58"/>
    </location>
</feature>
<name>A0A022VZC4_TRIRU</name>
<keyword evidence="2" id="KW-0472">Membrane</keyword>
<keyword evidence="2" id="KW-1133">Transmembrane helix</keyword>
<keyword evidence="3" id="KW-0732">Signal</keyword>
<keyword evidence="2" id="KW-0812">Transmembrane</keyword>
<organism evidence="4">
    <name type="scientific">Trichophyton rubrum CBS 288.86</name>
    <dbReference type="NCBI Taxonomy" id="1215330"/>
    <lineage>
        <taxon>Eukaryota</taxon>
        <taxon>Fungi</taxon>
        <taxon>Dikarya</taxon>
        <taxon>Ascomycota</taxon>
        <taxon>Pezizomycotina</taxon>
        <taxon>Eurotiomycetes</taxon>
        <taxon>Eurotiomycetidae</taxon>
        <taxon>Onygenales</taxon>
        <taxon>Arthrodermataceae</taxon>
        <taxon>Trichophyton</taxon>
    </lineage>
</organism>
<feature type="chain" id="PRO_5001508066" evidence="3">
    <location>
        <begin position="27"/>
        <end position="199"/>
    </location>
</feature>
<feature type="compositionally biased region" description="Basic and acidic residues" evidence="1">
    <location>
        <begin position="175"/>
        <end position="184"/>
    </location>
</feature>
<dbReference type="OrthoDB" id="5425637at2759"/>
<dbReference type="Proteomes" id="UP000023758">
    <property type="component" value="Unassembled WGS sequence"/>
</dbReference>
<evidence type="ECO:0000256" key="3">
    <source>
        <dbReference type="SAM" id="SignalP"/>
    </source>
</evidence>
<feature type="signal peptide" evidence="3">
    <location>
        <begin position="1"/>
        <end position="26"/>
    </location>
</feature>
<evidence type="ECO:0000256" key="2">
    <source>
        <dbReference type="SAM" id="Phobius"/>
    </source>
</evidence>
<feature type="compositionally biased region" description="Polar residues" evidence="1">
    <location>
        <begin position="146"/>
        <end position="161"/>
    </location>
</feature>
<sequence>MANSPLFRLNILPLSLFSLLVSGLAGAVPAPHPDSTDYEGVVPGSLGDAGSDGSTGASGAEGGSIKIPKGGLIAIIIVVVIVVIIGITTGILFYQAKRRQWTMKETMRYSVRKVAESIKSPMTPTFRSRSQYPMTPAGAKAVGSRQPKSSLQPKNPVSHYQNRLAKPTDQYPRVAEGEKRRSGKSDFNFSKLLSSKSSR</sequence>
<feature type="compositionally biased region" description="Polar residues" evidence="1">
    <location>
        <begin position="123"/>
        <end position="133"/>
    </location>
</feature>
<feature type="region of interest" description="Disordered" evidence="1">
    <location>
        <begin position="39"/>
        <end position="61"/>
    </location>
</feature>
<dbReference type="AlphaFoldDB" id="A0A022VZC4"/>
<feature type="compositionally biased region" description="Low complexity" evidence="1">
    <location>
        <begin position="190"/>
        <end position="199"/>
    </location>
</feature>
<evidence type="ECO:0000313" key="4">
    <source>
        <dbReference type="EMBL" id="EZF51421.1"/>
    </source>
</evidence>
<feature type="transmembrane region" description="Helical" evidence="2">
    <location>
        <begin position="72"/>
        <end position="94"/>
    </location>
</feature>
<evidence type="ECO:0000256" key="1">
    <source>
        <dbReference type="SAM" id="MobiDB-lite"/>
    </source>
</evidence>
<dbReference type="HOGENOM" id="CLU_1373086_0_0_1"/>
<accession>A0A022VZC4</accession>
<dbReference type="EMBL" id="KK207866">
    <property type="protein sequence ID" value="EZF51421.1"/>
    <property type="molecule type" value="Genomic_DNA"/>
</dbReference>
<proteinExistence type="predicted"/>